<evidence type="ECO:0000256" key="12">
    <source>
        <dbReference type="SAM" id="Coils"/>
    </source>
</evidence>
<dbReference type="CDD" id="cd06225">
    <property type="entry name" value="HAMP"/>
    <property type="match status" value="1"/>
</dbReference>
<evidence type="ECO:0000256" key="5">
    <source>
        <dbReference type="ARBA" id="ARBA00022519"/>
    </source>
</evidence>
<feature type="domain" description="HAMP" evidence="16">
    <location>
        <begin position="298"/>
        <end position="352"/>
    </location>
</feature>
<keyword evidence="12" id="KW-0175">Coiled coil</keyword>
<protein>
    <submittedName>
        <fullName evidence="17">Methyl-accepting chemotaxis protein</fullName>
    </submittedName>
</protein>
<dbReference type="GO" id="GO:0006935">
    <property type="term" value="P:chemotaxis"/>
    <property type="evidence" value="ECO:0007669"/>
    <property type="project" value="UniProtKB-KW"/>
</dbReference>
<sequence length="630" mass="68529">MLKSLKFTQKVIIAASLILVLVLGVFTLTNFYQMSAQIRTDLQAQMQALSGSVSSNISQWLNDRMSIVRATAQAYQAEDSNSQALKKVQQSKAAGNFKNVYYGLVDGTFILDDTSIDLPDDYDARSRPWYQLAVEQQQPTYTKPYIDVTTNELTISAVVPMRENGRLSGVAGGDMMLDTISGIVNDVDFMGLGFAFLVDQQGSILSHPDTGLIDSSISQYLGEGAGISSKFQAYSVDGVERLVSFRKVEGIEGVNWYLAVAIDEEKAYAGVASFAWTAAIYLLVGIVAVVILLSWLLKLLMRPLDRLHYAVTDMARGEGDLTQRLPVESDDEFGRLSQRMNEFIEKIHAAISDVKTASVALEKNVRAMVRANNDSVQLGDEQASRTSAIATAINQLGASANDISTSASTASEQAGLANSKSTSARTALRNNMEQIEQLSSSMKESAEAIRELDENTQNIGQILEVIKGITEQTNLLALNAAIEAARAGEAGRGFAVVADEVRNLAQRTADSAEEIENMIERVRQGTKAVVGVIKQSESTSEECVASAGESTGHMTEIDEIIVQIDDVNHSVASATEQQNKVVKSLDADIVSVSELNDKNQTNLKQTNEACQQLQQEFDRLESLVSKFKLN</sequence>
<evidence type="ECO:0000256" key="6">
    <source>
        <dbReference type="ARBA" id="ARBA00022692"/>
    </source>
</evidence>
<evidence type="ECO:0000313" key="18">
    <source>
        <dbReference type="Proteomes" id="UP000287908"/>
    </source>
</evidence>
<organism evidence="17 18">
    <name type="scientific">Idiomarina seosinensis</name>
    <dbReference type="NCBI Taxonomy" id="281739"/>
    <lineage>
        <taxon>Bacteria</taxon>
        <taxon>Pseudomonadati</taxon>
        <taxon>Pseudomonadota</taxon>
        <taxon>Gammaproteobacteria</taxon>
        <taxon>Alteromonadales</taxon>
        <taxon>Idiomarinaceae</taxon>
        <taxon>Idiomarina</taxon>
    </lineage>
</organism>
<dbReference type="InterPro" id="IPR029151">
    <property type="entry name" value="Sensor-like_sf"/>
</dbReference>
<dbReference type="InterPro" id="IPR003660">
    <property type="entry name" value="HAMP_dom"/>
</dbReference>
<dbReference type="SUPFAM" id="SSF103190">
    <property type="entry name" value="Sensory domain-like"/>
    <property type="match status" value="1"/>
</dbReference>
<dbReference type="PANTHER" id="PTHR32089:SF39">
    <property type="entry name" value="METHYL-ACCEPTING CHEMOTAXIS PROTEIN HLYB"/>
    <property type="match status" value="1"/>
</dbReference>
<keyword evidence="8 13" id="KW-0472">Membrane</keyword>
<evidence type="ECO:0000256" key="3">
    <source>
        <dbReference type="ARBA" id="ARBA00022481"/>
    </source>
</evidence>
<gene>
    <name evidence="17" type="ORF">CWI81_08140</name>
</gene>
<name>A0A432ZDP8_9GAMM</name>
<comment type="similarity">
    <text evidence="10">Belongs to the methyl-accepting chemotaxis (MCP) protein family.</text>
</comment>
<evidence type="ECO:0000256" key="7">
    <source>
        <dbReference type="ARBA" id="ARBA00022989"/>
    </source>
</evidence>
<keyword evidence="3" id="KW-0488">Methylation</keyword>
<feature type="coiled-coil region" evidence="12">
    <location>
        <begin position="596"/>
        <end position="630"/>
    </location>
</feature>
<dbReference type="GO" id="GO:0007165">
    <property type="term" value="P:signal transduction"/>
    <property type="evidence" value="ECO:0007669"/>
    <property type="project" value="UniProtKB-KW"/>
</dbReference>
<feature type="domain" description="Methyl-accepting transducer" evidence="14">
    <location>
        <begin position="357"/>
        <end position="593"/>
    </location>
</feature>
<evidence type="ECO:0000256" key="11">
    <source>
        <dbReference type="PROSITE-ProRule" id="PRU00284"/>
    </source>
</evidence>
<dbReference type="PANTHER" id="PTHR32089">
    <property type="entry name" value="METHYL-ACCEPTING CHEMOTAXIS PROTEIN MCPB"/>
    <property type="match status" value="1"/>
</dbReference>
<dbReference type="AlphaFoldDB" id="A0A432ZDP8"/>
<feature type="domain" description="T-SNARE coiled-coil homology" evidence="15">
    <location>
        <begin position="544"/>
        <end position="606"/>
    </location>
</feature>
<dbReference type="Gene3D" id="3.30.450.20">
    <property type="entry name" value="PAS domain"/>
    <property type="match status" value="2"/>
</dbReference>
<comment type="subcellular location">
    <subcellularLocation>
        <location evidence="1">Cell inner membrane</location>
        <topology evidence="1">Multi-pass membrane protein</topology>
    </subcellularLocation>
</comment>
<dbReference type="CDD" id="cd11386">
    <property type="entry name" value="MCP_signal"/>
    <property type="match status" value="1"/>
</dbReference>
<dbReference type="SUPFAM" id="SSF58104">
    <property type="entry name" value="Methyl-accepting chemotaxis protein (MCP) signaling domain"/>
    <property type="match status" value="1"/>
</dbReference>
<dbReference type="RefSeq" id="WP_126784798.1">
    <property type="nucleotide sequence ID" value="NZ_PIQF01000002.1"/>
</dbReference>
<dbReference type="PROSITE" id="PS50111">
    <property type="entry name" value="CHEMOTAXIS_TRANSDUC_2"/>
    <property type="match status" value="1"/>
</dbReference>
<evidence type="ECO:0000256" key="1">
    <source>
        <dbReference type="ARBA" id="ARBA00004429"/>
    </source>
</evidence>
<keyword evidence="7 13" id="KW-1133">Transmembrane helix</keyword>
<keyword evidence="5" id="KW-0997">Cell inner membrane</keyword>
<evidence type="ECO:0000256" key="13">
    <source>
        <dbReference type="SAM" id="Phobius"/>
    </source>
</evidence>
<feature type="transmembrane region" description="Helical" evidence="13">
    <location>
        <begin position="274"/>
        <end position="297"/>
    </location>
</feature>
<keyword evidence="4" id="KW-0145">Chemotaxis</keyword>
<dbReference type="FunFam" id="1.10.287.950:FF:000001">
    <property type="entry name" value="Methyl-accepting chemotaxis sensory transducer"/>
    <property type="match status" value="1"/>
</dbReference>
<dbReference type="InterPro" id="IPR000727">
    <property type="entry name" value="T_SNARE_dom"/>
</dbReference>
<evidence type="ECO:0000259" key="14">
    <source>
        <dbReference type="PROSITE" id="PS50111"/>
    </source>
</evidence>
<dbReference type="PROSITE" id="PS50192">
    <property type="entry name" value="T_SNARE"/>
    <property type="match status" value="1"/>
</dbReference>
<evidence type="ECO:0000256" key="4">
    <source>
        <dbReference type="ARBA" id="ARBA00022500"/>
    </source>
</evidence>
<proteinExistence type="inferred from homology"/>
<dbReference type="InterPro" id="IPR033479">
    <property type="entry name" value="dCache_1"/>
</dbReference>
<keyword evidence="6 13" id="KW-0812">Transmembrane</keyword>
<dbReference type="Pfam" id="PF02743">
    <property type="entry name" value="dCache_1"/>
    <property type="match status" value="1"/>
</dbReference>
<dbReference type="PROSITE" id="PS50885">
    <property type="entry name" value="HAMP"/>
    <property type="match status" value="1"/>
</dbReference>
<dbReference type="GO" id="GO:0005886">
    <property type="term" value="C:plasma membrane"/>
    <property type="evidence" value="ECO:0007669"/>
    <property type="project" value="UniProtKB-SubCell"/>
</dbReference>
<evidence type="ECO:0000256" key="10">
    <source>
        <dbReference type="ARBA" id="ARBA00029447"/>
    </source>
</evidence>
<dbReference type="Pfam" id="PF00672">
    <property type="entry name" value="HAMP"/>
    <property type="match status" value="1"/>
</dbReference>
<evidence type="ECO:0000256" key="9">
    <source>
        <dbReference type="ARBA" id="ARBA00023224"/>
    </source>
</evidence>
<accession>A0A432ZDP8</accession>
<comment type="caution">
    <text evidence="17">The sequence shown here is derived from an EMBL/GenBank/DDBJ whole genome shotgun (WGS) entry which is preliminary data.</text>
</comment>
<dbReference type="Proteomes" id="UP000287908">
    <property type="component" value="Unassembled WGS sequence"/>
</dbReference>
<dbReference type="Gene3D" id="1.10.287.950">
    <property type="entry name" value="Methyl-accepting chemotaxis protein"/>
    <property type="match status" value="1"/>
</dbReference>
<evidence type="ECO:0000259" key="16">
    <source>
        <dbReference type="PROSITE" id="PS50885"/>
    </source>
</evidence>
<dbReference type="InterPro" id="IPR004089">
    <property type="entry name" value="MCPsignal_dom"/>
</dbReference>
<feature type="transmembrane region" description="Helical" evidence="13">
    <location>
        <begin position="12"/>
        <end position="32"/>
    </location>
</feature>
<dbReference type="CDD" id="cd12912">
    <property type="entry name" value="PDC2_MCP_like"/>
    <property type="match status" value="1"/>
</dbReference>
<keyword evidence="18" id="KW-1185">Reference proteome</keyword>
<evidence type="ECO:0000259" key="15">
    <source>
        <dbReference type="PROSITE" id="PS50192"/>
    </source>
</evidence>
<reference evidence="17 18" key="1">
    <citation type="journal article" date="2011" name="Front. Microbiol.">
        <title>Genomic signatures of strain selection and enhancement in Bacillus atrophaeus var. globigii, a historical biowarfare simulant.</title>
        <authorList>
            <person name="Gibbons H.S."/>
            <person name="Broomall S.M."/>
            <person name="McNew L.A."/>
            <person name="Daligault H."/>
            <person name="Chapman C."/>
            <person name="Bruce D."/>
            <person name="Karavis M."/>
            <person name="Krepps M."/>
            <person name="McGregor P.A."/>
            <person name="Hong C."/>
            <person name="Park K.H."/>
            <person name="Akmal A."/>
            <person name="Feldman A."/>
            <person name="Lin J.S."/>
            <person name="Chang W.E."/>
            <person name="Higgs B.W."/>
            <person name="Demirev P."/>
            <person name="Lindquist J."/>
            <person name="Liem A."/>
            <person name="Fochler E."/>
            <person name="Read T.D."/>
            <person name="Tapia R."/>
            <person name="Johnson S."/>
            <person name="Bishop-Lilly K.A."/>
            <person name="Detter C."/>
            <person name="Han C."/>
            <person name="Sozhamannan S."/>
            <person name="Rosenzweig C.N."/>
            <person name="Skowronski E.W."/>
        </authorList>
    </citation>
    <scope>NUCLEOTIDE SEQUENCE [LARGE SCALE GENOMIC DNA]</scope>
    <source>
        <strain evidence="17 18">CL-SP19</strain>
    </source>
</reference>
<keyword evidence="9 11" id="KW-0807">Transducer</keyword>
<evidence type="ECO:0000313" key="17">
    <source>
        <dbReference type="EMBL" id="RUO76076.1"/>
    </source>
</evidence>
<keyword evidence="2" id="KW-1003">Cell membrane</keyword>
<evidence type="ECO:0000256" key="2">
    <source>
        <dbReference type="ARBA" id="ARBA00022475"/>
    </source>
</evidence>
<evidence type="ECO:0000256" key="8">
    <source>
        <dbReference type="ARBA" id="ARBA00023136"/>
    </source>
</evidence>
<dbReference type="OrthoDB" id="5800769at2"/>
<dbReference type="SMART" id="SM00304">
    <property type="entry name" value="HAMP"/>
    <property type="match status" value="1"/>
</dbReference>
<dbReference type="Pfam" id="PF00015">
    <property type="entry name" value="MCPsignal"/>
    <property type="match status" value="1"/>
</dbReference>
<dbReference type="EMBL" id="PIQF01000002">
    <property type="protein sequence ID" value="RUO76076.1"/>
    <property type="molecule type" value="Genomic_DNA"/>
</dbReference>
<dbReference type="CDD" id="cd12913">
    <property type="entry name" value="PDC1_MCP_like"/>
    <property type="match status" value="1"/>
</dbReference>
<dbReference type="SMART" id="SM00283">
    <property type="entry name" value="MA"/>
    <property type="match status" value="1"/>
</dbReference>